<accession>A0A9P7YYI1</accession>
<proteinExistence type="predicted"/>
<feature type="compositionally biased region" description="Polar residues" evidence="1">
    <location>
        <begin position="107"/>
        <end position="119"/>
    </location>
</feature>
<dbReference type="OrthoDB" id="2019572at2759"/>
<protein>
    <submittedName>
        <fullName evidence="2">Uncharacterized protein</fullName>
    </submittedName>
</protein>
<dbReference type="AlphaFoldDB" id="A0A9P7YYI1"/>
<sequence length="266" mass="28425">TCEYKCGNRCSSPLPDFSDSNSCAKTVADCVVQKVSCLLKAGFSAALTCFKFPSWYISISKYCCNSCSGKNCEITPCKQANPSAEYTAPASATVSRTVVLYASTKAPNTPSALPSSSTDAVPVPSQPSNPSKGYSSSTLVGGILLPCITCNNWEHDCAKGNIFKLYTESDSKSCKSYDMSGTGGPTQDLKDACDAQYTTSCVGTYANGCKANNKGTTMVQKMNIFLSNRDSYNEAVIKCKNQRTDRYSVDQAASAGSRCSSFNHDW</sequence>
<feature type="non-terminal residue" evidence="2">
    <location>
        <position position="1"/>
    </location>
</feature>
<feature type="compositionally biased region" description="Polar residues" evidence="1">
    <location>
        <begin position="126"/>
        <end position="135"/>
    </location>
</feature>
<comment type="caution">
    <text evidence="2">The sequence shown here is derived from an EMBL/GenBank/DDBJ whole genome shotgun (WGS) entry which is preliminary data.</text>
</comment>
<organism evidence="2 3">
    <name type="scientific">Calycina marina</name>
    <dbReference type="NCBI Taxonomy" id="1763456"/>
    <lineage>
        <taxon>Eukaryota</taxon>
        <taxon>Fungi</taxon>
        <taxon>Dikarya</taxon>
        <taxon>Ascomycota</taxon>
        <taxon>Pezizomycotina</taxon>
        <taxon>Leotiomycetes</taxon>
        <taxon>Helotiales</taxon>
        <taxon>Pezizellaceae</taxon>
        <taxon>Calycina</taxon>
    </lineage>
</organism>
<dbReference type="EMBL" id="MU254123">
    <property type="protein sequence ID" value="KAG9242021.1"/>
    <property type="molecule type" value="Genomic_DNA"/>
</dbReference>
<feature type="region of interest" description="Disordered" evidence="1">
    <location>
        <begin position="107"/>
        <end position="135"/>
    </location>
</feature>
<keyword evidence="3" id="KW-1185">Reference proteome</keyword>
<evidence type="ECO:0000313" key="2">
    <source>
        <dbReference type="EMBL" id="KAG9242021.1"/>
    </source>
</evidence>
<gene>
    <name evidence="2" type="ORF">BJ878DRAFT_426811</name>
</gene>
<evidence type="ECO:0000256" key="1">
    <source>
        <dbReference type="SAM" id="MobiDB-lite"/>
    </source>
</evidence>
<evidence type="ECO:0000313" key="3">
    <source>
        <dbReference type="Proteomes" id="UP000887226"/>
    </source>
</evidence>
<name>A0A9P7YYI1_9HELO</name>
<dbReference type="Proteomes" id="UP000887226">
    <property type="component" value="Unassembled WGS sequence"/>
</dbReference>
<reference evidence="2" key="1">
    <citation type="journal article" date="2021" name="IMA Fungus">
        <title>Genomic characterization of three marine fungi, including Emericellopsis atlantica sp. nov. with signatures of a generalist lifestyle and marine biomass degradation.</title>
        <authorList>
            <person name="Hagestad O.C."/>
            <person name="Hou L."/>
            <person name="Andersen J.H."/>
            <person name="Hansen E.H."/>
            <person name="Altermark B."/>
            <person name="Li C."/>
            <person name="Kuhnert E."/>
            <person name="Cox R.J."/>
            <person name="Crous P.W."/>
            <person name="Spatafora J.W."/>
            <person name="Lail K."/>
            <person name="Amirebrahimi M."/>
            <person name="Lipzen A."/>
            <person name="Pangilinan J."/>
            <person name="Andreopoulos W."/>
            <person name="Hayes R.D."/>
            <person name="Ng V."/>
            <person name="Grigoriev I.V."/>
            <person name="Jackson S.A."/>
            <person name="Sutton T.D.S."/>
            <person name="Dobson A.D.W."/>
            <person name="Rama T."/>
        </authorList>
    </citation>
    <scope>NUCLEOTIDE SEQUENCE</scope>
    <source>
        <strain evidence="2">TRa3180A</strain>
    </source>
</reference>